<organism evidence="3 4">
    <name type="scientific">Ferrimonas pelagia</name>
    <dbReference type="NCBI Taxonomy" id="1177826"/>
    <lineage>
        <taxon>Bacteria</taxon>
        <taxon>Pseudomonadati</taxon>
        <taxon>Pseudomonadota</taxon>
        <taxon>Gammaproteobacteria</taxon>
        <taxon>Alteromonadales</taxon>
        <taxon>Ferrimonadaceae</taxon>
        <taxon>Ferrimonas</taxon>
    </lineage>
</organism>
<feature type="domain" description="AB hydrolase-1" evidence="2">
    <location>
        <begin position="10"/>
        <end position="240"/>
    </location>
</feature>
<gene>
    <name evidence="3" type="ORF">GCM10023333_22920</name>
</gene>
<proteinExistence type="predicted"/>
<name>A0ABP9EWM2_9GAMM</name>
<reference evidence="4" key="1">
    <citation type="journal article" date="2019" name="Int. J. Syst. Evol. Microbiol.">
        <title>The Global Catalogue of Microorganisms (GCM) 10K type strain sequencing project: providing services to taxonomists for standard genome sequencing and annotation.</title>
        <authorList>
            <consortium name="The Broad Institute Genomics Platform"/>
            <consortium name="The Broad Institute Genome Sequencing Center for Infectious Disease"/>
            <person name="Wu L."/>
            <person name="Ma J."/>
        </authorList>
    </citation>
    <scope>NUCLEOTIDE SEQUENCE [LARGE SCALE GENOMIC DNA]</scope>
    <source>
        <strain evidence="4">JCM 18401</strain>
    </source>
</reference>
<evidence type="ECO:0000256" key="1">
    <source>
        <dbReference type="ARBA" id="ARBA00022801"/>
    </source>
</evidence>
<comment type="caution">
    <text evidence="3">The sequence shown here is derived from an EMBL/GenBank/DDBJ whole genome shotgun (WGS) entry which is preliminary data.</text>
</comment>
<dbReference type="GO" id="GO:0016787">
    <property type="term" value="F:hydrolase activity"/>
    <property type="evidence" value="ECO:0007669"/>
    <property type="project" value="UniProtKB-KW"/>
</dbReference>
<dbReference type="Gene3D" id="3.40.50.1820">
    <property type="entry name" value="alpha/beta hydrolase"/>
    <property type="match status" value="1"/>
</dbReference>
<accession>A0ABP9EWM2</accession>
<dbReference type="InterPro" id="IPR000073">
    <property type="entry name" value="AB_hydrolase_1"/>
</dbReference>
<sequence length="261" mass="29140">MNYLLQGDGPVVVLLHGLFGDLDNLAGCARHLRQHGWQTLQISLRNHGDNPRQSSMTFAEMAHDLEQLRHQLALSKLYLLGHSLGGKVAMTYAQSHPEHCQALIVADIAPVAYQRRHDRVLEALSGLKPSRLRSRKHAQDHLLSAGIDLATAAFLLKNLKPDGNGGYRWQIQLDAITAAYPQLIDAVPELPPYIGPTLMLKGAESDYLLPAHQAEIKRRFPNAKAQILAGAGHWLHSQKPELFNRLTLQFFQRSREDVVSQ</sequence>
<dbReference type="EMBL" id="BAABJZ010000078">
    <property type="protein sequence ID" value="GAA4889026.1"/>
    <property type="molecule type" value="Genomic_DNA"/>
</dbReference>
<keyword evidence="1 3" id="KW-0378">Hydrolase</keyword>
<dbReference type="RefSeq" id="WP_345335530.1">
    <property type="nucleotide sequence ID" value="NZ_BAABJZ010000078.1"/>
</dbReference>
<dbReference type="Pfam" id="PF00561">
    <property type="entry name" value="Abhydrolase_1"/>
    <property type="match status" value="1"/>
</dbReference>
<protein>
    <submittedName>
        <fullName evidence="3">Alpha/beta fold hydrolase</fullName>
    </submittedName>
</protein>
<evidence type="ECO:0000313" key="4">
    <source>
        <dbReference type="Proteomes" id="UP001499988"/>
    </source>
</evidence>
<keyword evidence="4" id="KW-1185">Reference proteome</keyword>
<dbReference type="PANTHER" id="PTHR46118">
    <property type="entry name" value="PROTEIN ABHD11"/>
    <property type="match status" value="1"/>
</dbReference>
<dbReference type="Proteomes" id="UP001499988">
    <property type="component" value="Unassembled WGS sequence"/>
</dbReference>
<dbReference type="PANTHER" id="PTHR46118:SF4">
    <property type="entry name" value="PROTEIN ABHD11"/>
    <property type="match status" value="1"/>
</dbReference>
<evidence type="ECO:0000259" key="2">
    <source>
        <dbReference type="Pfam" id="PF00561"/>
    </source>
</evidence>
<dbReference type="InterPro" id="IPR029058">
    <property type="entry name" value="AB_hydrolase_fold"/>
</dbReference>
<dbReference type="SUPFAM" id="SSF53474">
    <property type="entry name" value="alpha/beta-Hydrolases"/>
    <property type="match status" value="1"/>
</dbReference>
<evidence type="ECO:0000313" key="3">
    <source>
        <dbReference type="EMBL" id="GAA4889026.1"/>
    </source>
</evidence>